<dbReference type="SUPFAM" id="SSF55073">
    <property type="entry name" value="Nucleotide cyclase"/>
    <property type="match status" value="1"/>
</dbReference>
<dbReference type="RefSeq" id="XP_024331897.1">
    <property type="nucleotide sequence ID" value="XM_024476115.1"/>
</dbReference>
<name>A0A0F9WHS4_9MICR</name>
<dbReference type="VEuPathDB" id="MicrosporidiaDB:NCER_102165"/>
<gene>
    <name evidence="2" type="ORF">AAJ76_600071182</name>
</gene>
<evidence type="ECO:0000313" key="3">
    <source>
        <dbReference type="Proteomes" id="UP000034350"/>
    </source>
</evidence>
<comment type="caution">
    <text evidence="2">The sequence shown here is derived from an EMBL/GenBank/DDBJ whole genome shotgun (WGS) entry which is preliminary data.</text>
</comment>
<dbReference type="InterPro" id="IPR029787">
    <property type="entry name" value="Nucleotide_cyclase"/>
</dbReference>
<accession>A0A0F9WHS4</accession>
<dbReference type="PANTHER" id="PTHR43081:SF1">
    <property type="entry name" value="ADENYLATE CYCLASE, TERMINAL-DIFFERENTIATION SPECIFIC"/>
    <property type="match status" value="1"/>
</dbReference>
<keyword evidence="1" id="KW-0472">Membrane</keyword>
<protein>
    <submittedName>
        <fullName evidence="2">Class 3 adenyl cyclase-like protein</fullName>
    </submittedName>
</protein>
<dbReference type="OrthoDB" id="2191719at2759"/>
<dbReference type="Proteomes" id="UP000034350">
    <property type="component" value="Unassembled WGS sequence"/>
</dbReference>
<dbReference type="GeneID" id="36321065"/>
<proteinExistence type="predicted"/>
<dbReference type="PANTHER" id="PTHR43081">
    <property type="entry name" value="ADENYLATE CYCLASE, TERMINAL-DIFFERENTIATION SPECIFIC-RELATED"/>
    <property type="match status" value="1"/>
</dbReference>
<keyword evidence="1" id="KW-1133">Transmembrane helix</keyword>
<reference evidence="2 3" key="1">
    <citation type="journal article" date="2015" name="Environ. Microbiol.">
        <title>Genome analyses suggest the presence of polyploidy and recent human-driven expansions in eight global populations of the honeybee pathogen Nosema ceranae.</title>
        <authorList>
            <person name="Pelin A."/>
            <person name="Selman M."/>
            <person name="Aris-Brosou S."/>
            <person name="Farinelli L."/>
            <person name="Corradi N."/>
        </authorList>
    </citation>
    <scope>NUCLEOTIDE SEQUENCE [LARGE SCALE GENOMIC DNA]</scope>
    <source>
        <strain evidence="2 3">PA08 1199</strain>
    </source>
</reference>
<evidence type="ECO:0000256" key="1">
    <source>
        <dbReference type="SAM" id="Phobius"/>
    </source>
</evidence>
<keyword evidence="3" id="KW-1185">Reference proteome</keyword>
<dbReference type="VEuPathDB" id="MicrosporidiaDB:G9O61_00g018000"/>
<dbReference type="Gene3D" id="3.30.70.1230">
    <property type="entry name" value="Nucleotide cyclase"/>
    <property type="match status" value="1"/>
</dbReference>
<dbReference type="AlphaFoldDB" id="A0A0F9WHS4"/>
<organism evidence="2 3">
    <name type="scientific">Vairimorpha ceranae</name>
    <dbReference type="NCBI Taxonomy" id="40302"/>
    <lineage>
        <taxon>Eukaryota</taxon>
        <taxon>Fungi</taxon>
        <taxon>Fungi incertae sedis</taxon>
        <taxon>Microsporidia</taxon>
        <taxon>Nosematidae</taxon>
        <taxon>Vairimorpha</taxon>
    </lineage>
</organism>
<feature type="transmembrane region" description="Helical" evidence="1">
    <location>
        <begin position="12"/>
        <end position="30"/>
    </location>
</feature>
<dbReference type="InterPro" id="IPR050697">
    <property type="entry name" value="Adenylyl/Guanylyl_Cyclase_3/4"/>
</dbReference>
<keyword evidence="1" id="KW-0812">Transmembrane</keyword>
<dbReference type="VEuPathDB" id="MicrosporidiaDB:AAJ76_600071182"/>
<evidence type="ECO:0000313" key="2">
    <source>
        <dbReference type="EMBL" id="KKO76155.1"/>
    </source>
</evidence>
<sequence length="280" mass="33872">MKFLKNKHVKILFNMVYELIIYFIIFNVNIQEMYHCLCNFFYDTFYLFYKSKEIAKPDDKVFIIYDGDIKNLDIKQNKRKTKSSLKDREDYVKCWDYKNNKFLETDFTIIDLFKHYSERYKLLEKMKRSVRLECEGVYVVLSDIAQSTFLWNKDRFKMARCIFEHDKICSTLIKQYNGIQVRNEGDSFLIAFKDKEDSISFANRFFTEVSNIVYSKKEKIKVKIVVNYELIDTRTFKGLFYARMEDTYKISRHTKTNKICLTDRVISNDDNKLYCIHKCK</sequence>
<dbReference type="EMBL" id="JPQZ01000006">
    <property type="protein sequence ID" value="KKO76155.1"/>
    <property type="molecule type" value="Genomic_DNA"/>
</dbReference>